<feature type="compositionally biased region" description="Polar residues" evidence="1">
    <location>
        <begin position="1"/>
        <end position="11"/>
    </location>
</feature>
<reference evidence="3" key="1">
    <citation type="submission" date="2013-06" db="EMBL/GenBank/DDBJ databases">
        <authorList>
            <person name="Zhao Q."/>
        </authorList>
    </citation>
    <scope>NUCLEOTIDE SEQUENCE</scope>
    <source>
        <strain evidence="3">cv. W1943</strain>
    </source>
</reference>
<evidence type="ECO:0000313" key="2">
    <source>
        <dbReference type="EnsemblPlants" id="ORUFI11G03010.3"/>
    </source>
</evidence>
<dbReference type="Proteomes" id="UP000008022">
    <property type="component" value="Unassembled WGS sequence"/>
</dbReference>
<feature type="region of interest" description="Disordered" evidence="1">
    <location>
        <begin position="1"/>
        <end position="44"/>
    </location>
</feature>
<dbReference type="Gramene" id="ORUFI11G03010.3">
    <property type="protein sequence ID" value="ORUFI11G03010.3"/>
    <property type="gene ID" value="ORUFI11G03010"/>
</dbReference>
<evidence type="ECO:0000256" key="1">
    <source>
        <dbReference type="SAM" id="MobiDB-lite"/>
    </source>
</evidence>
<reference evidence="2" key="2">
    <citation type="submission" date="2015-06" db="UniProtKB">
        <authorList>
            <consortium name="EnsemblPlants"/>
        </authorList>
    </citation>
    <scope>IDENTIFICATION</scope>
</reference>
<dbReference type="AlphaFoldDB" id="A0A0E0R483"/>
<accession>A0A0E0R483</accession>
<sequence>LIGPRPTSTAAAITPPHISPASTGGAGGEGGDLSSSPSPSTLPRAAKLGSYLPWKGARRPCARCKEQRCVSFSRHFVVFILHEACKNVSYQNPHFLWLITQYYHHVSLIKAYW</sequence>
<organism evidence="2 3">
    <name type="scientific">Oryza rufipogon</name>
    <name type="common">Brownbeard rice</name>
    <name type="synonym">Asian wild rice</name>
    <dbReference type="NCBI Taxonomy" id="4529"/>
    <lineage>
        <taxon>Eukaryota</taxon>
        <taxon>Viridiplantae</taxon>
        <taxon>Streptophyta</taxon>
        <taxon>Embryophyta</taxon>
        <taxon>Tracheophyta</taxon>
        <taxon>Spermatophyta</taxon>
        <taxon>Magnoliopsida</taxon>
        <taxon>Liliopsida</taxon>
        <taxon>Poales</taxon>
        <taxon>Poaceae</taxon>
        <taxon>BOP clade</taxon>
        <taxon>Oryzoideae</taxon>
        <taxon>Oryzeae</taxon>
        <taxon>Oryzinae</taxon>
        <taxon>Oryza</taxon>
    </lineage>
</organism>
<dbReference type="HOGENOM" id="CLU_2139908_0_0_1"/>
<name>A0A0E0R483_ORYRU</name>
<proteinExistence type="predicted"/>
<dbReference type="EnsemblPlants" id="ORUFI11G03010.3">
    <property type="protein sequence ID" value="ORUFI11G03010.3"/>
    <property type="gene ID" value="ORUFI11G03010"/>
</dbReference>
<protein>
    <submittedName>
        <fullName evidence="2">Uncharacterized protein</fullName>
    </submittedName>
</protein>
<keyword evidence="3" id="KW-1185">Reference proteome</keyword>
<evidence type="ECO:0000313" key="3">
    <source>
        <dbReference type="Proteomes" id="UP000008022"/>
    </source>
</evidence>